<protein>
    <recommendedName>
        <fullName evidence="4">DUF2029 domain-containing protein</fullName>
    </recommendedName>
</protein>
<evidence type="ECO:0000256" key="1">
    <source>
        <dbReference type="SAM" id="Phobius"/>
    </source>
</evidence>
<accession>A0ABT1F7M4</accession>
<feature type="transmembrane region" description="Helical" evidence="1">
    <location>
        <begin position="380"/>
        <end position="397"/>
    </location>
</feature>
<comment type="caution">
    <text evidence="2">The sequence shown here is derived from an EMBL/GenBank/DDBJ whole genome shotgun (WGS) entry which is preliminary data.</text>
</comment>
<feature type="transmembrane region" description="Helical" evidence="1">
    <location>
        <begin position="228"/>
        <end position="245"/>
    </location>
</feature>
<evidence type="ECO:0000313" key="2">
    <source>
        <dbReference type="EMBL" id="MCP1373379.1"/>
    </source>
</evidence>
<name>A0ABT1F7M4_9GAMM</name>
<feature type="transmembrane region" description="Helical" evidence="1">
    <location>
        <begin position="70"/>
        <end position="92"/>
    </location>
</feature>
<organism evidence="2 3">
    <name type="scientific">Dyella lutea</name>
    <dbReference type="NCBI Taxonomy" id="2950441"/>
    <lineage>
        <taxon>Bacteria</taxon>
        <taxon>Pseudomonadati</taxon>
        <taxon>Pseudomonadota</taxon>
        <taxon>Gammaproteobacteria</taxon>
        <taxon>Lysobacterales</taxon>
        <taxon>Rhodanobacteraceae</taxon>
        <taxon>Dyella</taxon>
    </lineage>
</organism>
<keyword evidence="1" id="KW-0812">Transmembrane</keyword>
<feature type="transmembrane region" description="Helical" evidence="1">
    <location>
        <begin position="192"/>
        <end position="208"/>
    </location>
</feature>
<keyword evidence="1" id="KW-0472">Membrane</keyword>
<proteinExistence type="predicted"/>
<dbReference type="EMBL" id="JAMZEK010000001">
    <property type="protein sequence ID" value="MCP1373379.1"/>
    <property type="molecule type" value="Genomic_DNA"/>
</dbReference>
<feature type="transmembrane region" description="Helical" evidence="1">
    <location>
        <begin position="161"/>
        <end position="180"/>
    </location>
</feature>
<dbReference type="RefSeq" id="WP_253565145.1">
    <property type="nucleotide sequence ID" value="NZ_JAMZEK010000001.1"/>
</dbReference>
<feature type="transmembrane region" description="Helical" evidence="1">
    <location>
        <begin position="409"/>
        <end position="431"/>
    </location>
</feature>
<keyword evidence="1" id="KW-1133">Transmembrane helix</keyword>
<feature type="transmembrane region" description="Helical" evidence="1">
    <location>
        <begin position="443"/>
        <end position="463"/>
    </location>
</feature>
<feature type="transmembrane region" description="Helical" evidence="1">
    <location>
        <begin position="36"/>
        <end position="58"/>
    </location>
</feature>
<reference evidence="2 3" key="1">
    <citation type="submission" date="2022-06" db="EMBL/GenBank/DDBJ databases">
        <title>Dyella sp. Sa strain:Sa Genome sequencing.</title>
        <authorList>
            <person name="Park S."/>
        </authorList>
    </citation>
    <scope>NUCLEOTIDE SEQUENCE [LARGE SCALE GENOMIC DNA]</scope>
    <source>
        <strain evidence="2 3">Sa</strain>
    </source>
</reference>
<dbReference type="Proteomes" id="UP001204615">
    <property type="component" value="Unassembled WGS sequence"/>
</dbReference>
<gene>
    <name evidence="2" type="ORF">NC595_04830</name>
</gene>
<feature type="transmembrane region" description="Helical" evidence="1">
    <location>
        <begin position="254"/>
        <end position="287"/>
    </location>
</feature>
<evidence type="ECO:0000313" key="3">
    <source>
        <dbReference type="Proteomes" id="UP001204615"/>
    </source>
</evidence>
<evidence type="ECO:0008006" key="4">
    <source>
        <dbReference type="Google" id="ProtNLM"/>
    </source>
</evidence>
<keyword evidence="3" id="KW-1185">Reference proteome</keyword>
<feature type="transmembrane region" description="Helical" evidence="1">
    <location>
        <begin position="345"/>
        <end position="368"/>
    </location>
</feature>
<sequence length="613" mass="66527">MDDFPLIVMLAALSLPLASSALVQRMALRLGLSFHVASWALAATVIAALVLSVTGLLVARRGPDFRPVHWNLDVVLALVIACVSAALVVALLHRPDADDVIYLPKIVYAVAHPEVRMNGVIHEIAHTPALALPQSAAAYYPTAYEFCQAAFAHLTGVDLLWVYYRLAPSLAAIFGILLLAANLRLLGLSRRAAACAALILVPLILLLGESHRSFGNFTLLRLFQSKCAFIFLGLPMYIAQSMLFLRKPGIGRWLLLLAGVVAVSSMTTSALVMLPLLSLPLFLAWWFAFGREWPLAEGIARGAAYAATLSPALAFALDYRHYAIARVAYGSQINAGFPRTFSGQFHLVTGGTALSASIVMLLAALLFLGWRWREARHRFLLAWSVLTVACYLNPWVAPAIMRYLTTENIYWRLVFLIPLPLLVGAAAGALFDRPDKDAPSRHLAPFVLFAALAAAVVVSPWSVMHPGNHVTVSLTGYPLDTYADEARNCLRLANPGVMLAPVPLAQDMVVLSAEHPQVVTRGDFLRNALFAEPGDFAQRMSAAAFIAGTGGRLEDLVDVMQRLRPSTVIVARQALSTAMTAALTEQDLHPDGAVDHWIVYARSRSVPTQSQQP</sequence>